<dbReference type="Proteomes" id="UP000219565">
    <property type="component" value="Unassembled WGS sequence"/>
</dbReference>
<proteinExistence type="predicted"/>
<keyword evidence="2" id="KW-1185">Reference proteome</keyword>
<gene>
    <name evidence="1" type="ORF">SAMN04244553_6502</name>
</gene>
<dbReference type="EMBL" id="OBEG01000009">
    <property type="protein sequence ID" value="SNY89484.1"/>
    <property type="molecule type" value="Genomic_DNA"/>
</dbReference>
<name>A0A285LX16_9NOCA</name>
<evidence type="ECO:0000313" key="2">
    <source>
        <dbReference type="Proteomes" id="UP000219565"/>
    </source>
</evidence>
<protein>
    <submittedName>
        <fullName evidence="1">Uncharacterized protein</fullName>
    </submittedName>
</protein>
<reference evidence="1 2" key="1">
    <citation type="submission" date="2017-09" db="EMBL/GenBank/DDBJ databases">
        <authorList>
            <person name="Ehlers B."/>
            <person name="Leendertz F.H."/>
        </authorList>
    </citation>
    <scope>NUCLEOTIDE SEQUENCE [LARGE SCALE GENOMIC DNA]</scope>
    <source>
        <strain evidence="1 2">DSM 45537</strain>
    </source>
</reference>
<dbReference type="AlphaFoldDB" id="A0A285LX16"/>
<sequence>MPESTSHSATGNVAVTSGATPMVLSVSRRLREAIAHGATFTATDEPQIVCLSSTSDAQKAFLTFVGAEITVSADSGGAEPDLTWDVRWPDPVPAEIDGEALDGFAKEVQVLLAGRDIDWRTAAEEFWNRVHAVPGVPGGLGVYCFDEGTFAEFGDPANDGYRLLGTSAALARLFGGRSLITEELAGGELAVDGSVSGFSALFGANLKVVFGEV</sequence>
<evidence type="ECO:0000313" key="1">
    <source>
        <dbReference type="EMBL" id="SNY89484.1"/>
    </source>
</evidence>
<dbReference type="STRING" id="1379680.GCA_001612615_04423"/>
<organism evidence="1 2">
    <name type="scientific">Nocardia amikacinitolerans</name>
    <dbReference type="NCBI Taxonomy" id="756689"/>
    <lineage>
        <taxon>Bacteria</taxon>
        <taxon>Bacillati</taxon>
        <taxon>Actinomycetota</taxon>
        <taxon>Actinomycetes</taxon>
        <taxon>Mycobacteriales</taxon>
        <taxon>Nocardiaceae</taxon>
        <taxon>Nocardia</taxon>
    </lineage>
</organism>
<accession>A0A285LX16</accession>